<name>A0AAD1XJC7_EUPCR</name>
<organism evidence="11 12">
    <name type="scientific">Euplotes crassus</name>
    <dbReference type="NCBI Taxonomy" id="5936"/>
    <lineage>
        <taxon>Eukaryota</taxon>
        <taxon>Sar</taxon>
        <taxon>Alveolata</taxon>
        <taxon>Ciliophora</taxon>
        <taxon>Intramacronucleata</taxon>
        <taxon>Spirotrichea</taxon>
        <taxon>Hypotrichia</taxon>
        <taxon>Euplotida</taxon>
        <taxon>Euplotidae</taxon>
        <taxon>Moneuplotes</taxon>
    </lineage>
</organism>
<comment type="subcellular location">
    <subcellularLocation>
        <location evidence="1 8">Mitochondrion</location>
    </subcellularLocation>
</comment>
<dbReference type="Gene3D" id="1.10.357.10">
    <property type="entry name" value="Tetracycline Repressor, domain 2"/>
    <property type="match status" value="1"/>
</dbReference>
<dbReference type="PANTHER" id="PTHR21427">
    <property type="entry name" value="UBIQUINONE BIOSYNTHESIS PROTEIN COQ9, MITOCHONDRIAL"/>
    <property type="match status" value="1"/>
</dbReference>
<dbReference type="GO" id="GO:0006744">
    <property type="term" value="P:ubiquinone biosynthetic process"/>
    <property type="evidence" value="ECO:0007669"/>
    <property type="project" value="UniProtKB-UniRule"/>
</dbReference>
<evidence type="ECO:0000256" key="6">
    <source>
        <dbReference type="ARBA" id="ARBA00023121"/>
    </source>
</evidence>
<comment type="similarity">
    <text evidence="3 8">Belongs to the COQ9 family.</text>
</comment>
<dbReference type="InterPro" id="IPR012762">
    <property type="entry name" value="Ubiq_biosynth_COQ9"/>
</dbReference>
<dbReference type="EMBL" id="CAMPGE010015174">
    <property type="protein sequence ID" value="CAI2373811.1"/>
    <property type="molecule type" value="Genomic_DNA"/>
</dbReference>
<dbReference type="GO" id="GO:0008289">
    <property type="term" value="F:lipid binding"/>
    <property type="evidence" value="ECO:0007669"/>
    <property type="project" value="UniProtKB-UniRule"/>
</dbReference>
<evidence type="ECO:0000256" key="4">
    <source>
        <dbReference type="ARBA" id="ARBA00022688"/>
    </source>
</evidence>
<dbReference type="FunFam" id="1.10.357.10:FF:000004">
    <property type="entry name" value="Ubiquinone biosynthesis protein COQ9, mitochondrial"/>
    <property type="match status" value="1"/>
</dbReference>
<dbReference type="AlphaFoldDB" id="A0AAD1XJC7"/>
<accession>A0AAD1XJC7</accession>
<keyword evidence="5" id="KW-0809">Transit peptide</keyword>
<evidence type="ECO:0000313" key="11">
    <source>
        <dbReference type="EMBL" id="CAI2373811.1"/>
    </source>
</evidence>
<proteinExistence type="inferred from homology"/>
<keyword evidence="7 8" id="KW-0496">Mitochondrion</keyword>
<dbReference type="InterPro" id="IPR013718">
    <property type="entry name" value="COQ9_C"/>
</dbReference>
<evidence type="ECO:0000259" key="10">
    <source>
        <dbReference type="Pfam" id="PF08511"/>
    </source>
</evidence>
<gene>
    <name evidence="11" type="ORF">ECRASSUSDP1_LOCUS15160</name>
</gene>
<feature type="domain" description="COQ9 C-terminal" evidence="10">
    <location>
        <begin position="164"/>
        <end position="233"/>
    </location>
</feature>
<evidence type="ECO:0000313" key="12">
    <source>
        <dbReference type="Proteomes" id="UP001295684"/>
    </source>
</evidence>
<comment type="pathway">
    <text evidence="2 8">Cofactor biosynthesis; ubiquinone biosynthesis.</text>
</comment>
<evidence type="ECO:0000256" key="1">
    <source>
        <dbReference type="ARBA" id="ARBA00004173"/>
    </source>
</evidence>
<comment type="function">
    <text evidence="8">Membrane-associated protein that warps the membrane surface to access and bind aromatic isoprenes with high specificity, including ubiquinone (CoQ) isoprene intermediates and presents them directly to Coq7, therefore facilitating the Coq7-mediated hydroxylase step. Participates in the biosynthesis of coenzyme Q, also named ubiquinone, an essential lipid-soluble electron transporter for aerobic cellular respiration.</text>
</comment>
<evidence type="ECO:0000256" key="8">
    <source>
        <dbReference type="RuleBase" id="RU366063"/>
    </source>
</evidence>
<comment type="caution">
    <text evidence="11">The sequence shown here is derived from an EMBL/GenBank/DDBJ whole genome shotgun (WGS) entry which is preliminary data.</text>
</comment>
<keyword evidence="12" id="KW-1185">Reference proteome</keyword>
<dbReference type="PANTHER" id="PTHR21427:SF19">
    <property type="entry name" value="UBIQUINONE BIOSYNTHESIS PROTEIN COQ9, MITOCHONDRIAL"/>
    <property type="match status" value="1"/>
</dbReference>
<feature type="compositionally biased region" description="Basic and acidic residues" evidence="9">
    <location>
        <begin position="274"/>
        <end position="312"/>
    </location>
</feature>
<evidence type="ECO:0000256" key="2">
    <source>
        <dbReference type="ARBA" id="ARBA00004749"/>
    </source>
</evidence>
<reference evidence="11" key="1">
    <citation type="submission" date="2023-07" db="EMBL/GenBank/DDBJ databases">
        <authorList>
            <consortium name="AG Swart"/>
            <person name="Singh M."/>
            <person name="Singh A."/>
            <person name="Seah K."/>
            <person name="Emmerich C."/>
        </authorList>
    </citation>
    <scope>NUCLEOTIDE SEQUENCE</scope>
    <source>
        <strain evidence="11">DP1</strain>
    </source>
</reference>
<feature type="region of interest" description="Disordered" evidence="9">
    <location>
        <begin position="274"/>
        <end position="329"/>
    </location>
</feature>
<dbReference type="Pfam" id="PF08511">
    <property type="entry name" value="COQ9"/>
    <property type="match status" value="1"/>
</dbReference>
<keyword evidence="4 8" id="KW-0831">Ubiquinone biosynthesis</keyword>
<dbReference type="GO" id="GO:0005743">
    <property type="term" value="C:mitochondrial inner membrane"/>
    <property type="evidence" value="ECO:0007669"/>
    <property type="project" value="TreeGrafter"/>
</dbReference>
<sequence length="329" mass="37229">MLLIRPILKTQKGSTAGLLLAGRRVACGIPTRTFCSKVNEESKKAEKEYTEEPGAMRLKILNQALEYAKDIGFTDQALVKATMDQGLSPAAVGMFGRGATDLVDFAMEKWYEQLKVELDELDLERIGLKGRLKTGIKTRLQYQIPYQRHWAAAMALGLHPYNFPQVLYRHHKISDHIWYVAGDDSLDYNWYTKRAALSTVYATTELYMVQDQSKDFRDTWEFLDNRINDIIQAGGMAENIHYTIIGMSRGLLSMASAFMPEGSYTKEADEFERAQARYQAKEQAKKETHDKAHTSSEDKSNQETKDENKGSEKGASPDTGKNQESSQKS</sequence>
<dbReference type="NCBIfam" id="TIGR02396">
    <property type="entry name" value="diverge_rpsU"/>
    <property type="match status" value="1"/>
</dbReference>
<dbReference type="Proteomes" id="UP001295684">
    <property type="component" value="Unassembled WGS sequence"/>
</dbReference>
<evidence type="ECO:0000256" key="9">
    <source>
        <dbReference type="SAM" id="MobiDB-lite"/>
    </source>
</evidence>
<evidence type="ECO:0000256" key="5">
    <source>
        <dbReference type="ARBA" id="ARBA00022946"/>
    </source>
</evidence>
<evidence type="ECO:0000256" key="7">
    <source>
        <dbReference type="ARBA" id="ARBA00023128"/>
    </source>
</evidence>
<protein>
    <recommendedName>
        <fullName evidence="8">Ubiquinone biosynthesis protein</fullName>
    </recommendedName>
</protein>
<feature type="compositionally biased region" description="Polar residues" evidence="9">
    <location>
        <begin position="319"/>
        <end position="329"/>
    </location>
</feature>
<evidence type="ECO:0000256" key="3">
    <source>
        <dbReference type="ARBA" id="ARBA00010766"/>
    </source>
</evidence>
<keyword evidence="6 8" id="KW-0446">Lipid-binding</keyword>